<evidence type="ECO:0000313" key="4">
    <source>
        <dbReference type="Proteomes" id="UP000664521"/>
    </source>
</evidence>
<feature type="compositionally biased region" description="Basic residues" evidence="1">
    <location>
        <begin position="249"/>
        <end position="258"/>
    </location>
</feature>
<reference evidence="3" key="1">
    <citation type="submission" date="2021-03" db="EMBL/GenBank/DDBJ databases">
        <authorList>
            <person name="Tagirdzhanova G."/>
        </authorList>
    </citation>
    <scope>NUCLEOTIDE SEQUENCE</scope>
</reference>
<dbReference type="EMBL" id="CAJPDS010000018">
    <property type="protein sequence ID" value="CAF9916646.1"/>
    <property type="molecule type" value="Genomic_DNA"/>
</dbReference>
<protein>
    <submittedName>
        <fullName evidence="3">Uncharacterized protein</fullName>
    </submittedName>
</protein>
<name>A0A8H3EZW7_9LECA</name>
<evidence type="ECO:0000256" key="2">
    <source>
        <dbReference type="SAM" id="Phobius"/>
    </source>
</evidence>
<feature type="region of interest" description="Disordered" evidence="1">
    <location>
        <begin position="20"/>
        <end position="114"/>
    </location>
</feature>
<keyword evidence="2" id="KW-0812">Transmembrane</keyword>
<keyword evidence="4" id="KW-1185">Reference proteome</keyword>
<evidence type="ECO:0000313" key="3">
    <source>
        <dbReference type="EMBL" id="CAF9916646.1"/>
    </source>
</evidence>
<feature type="compositionally biased region" description="Basic and acidic residues" evidence="1">
    <location>
        <begin position="222"/>
        <end position="236"/>
    </location>
</feature>
<proteinExistence type="predicted"/>
<organism evidence="3 4">
    <name type="scientific">Heterodermia speciosa</name>
    <dbReference type="NCBI Taxonomy" id="116794"/>
    <lineage>
        <taxon>Eukaryota</taxon>
        <taxon>Fungi</taxon>
        <taxon>Dikarya</taxon>
        <taxon>Ascomycota</taxon>
        <taxon>Pezizomycotina</taxon>
        <taxon>Lecanoromycetes</taxon>
        <taxon>OSLEUM clade</taxon>
        <taxon>Lecanoromycetidae</taxon>
        <taxon>Caliciales</taxon>
        <taxon>Physciaceae</taxon>
        <taxon>Heterodermia</taxon>
    </lineage>
</organism>
<feature type="region of interest" description="Disordered" evidence="1">
    <location>
        <begin position="203"/>
        <end position="258"/>
    </location>
</feature>
<evidence type="ECO:0000256" key="1">
    <source>
        <dbReference type="SAM" id="MobiDB-lite"/>
    </source>
</evidence>
<keyword evidence="2" id="KW-0472">Membrane</keyword>
<dbReference type="AlphaFoldDB" id="A0A8H3EZW7"/>
<feature type="compositionally biased region" description="Polar residues" evidence="1">
    <location>
        <begin position="20"/>
        <end position="32"/>
    </location>
</feature>
<sequence>MASRSLQINRGVDGHVSTFFASGTSPVPQATTIAGEDKSAGTMADGYGTGSDESEPDIGTEAGCAGRDTSRSSPTPATASEKTDSRNSTTEGSQAEDPDIPAASTERTQGERRYQYHTQDQWRYQYEYRQEQSQEQGRYEGLKQHYPRPITFSTQVRFRDRAHRLAFCRSLVWEFISWITVGYFVWAWCRNYERYFSGELNPKPDANLDRNENENGNGDENGNEKGDRDKENEKQARLRSKRGLGSGRAKSKKGGTRRRGGFRTLKAVLRHCCFVLVAAWRGVWARIREVCRGYGNGYTPQSTPVRGLFSVPMSMSVGTETERVWELVGLEIEGEGVGVEDGSQFGGTDMLRRRRGGLMPVIYEEEEEEEDVAEVGIAAPGPGRGEVGNRYAGSMMEAIDDALLSYRG</sequence>
<feature type="compositionally biased region" description="Low complexity" evidence="1">
    <location>
        <begin position="71"/>
        <end position="80"/>
    </location>
</feature>
<keyword evidence="2" id="KW-1133">Transmembrane helix</keyword>
<dbReference type="Proteomes" id="UP000664521">
    <property type="component" value="Unassembled WGS sequence"/>
</dbReference>
<accession>A0A8H3EZW7</accession>
<gene>
    <name evidence="3" type="ORF">HETSPECPRED_002971</name>
</gene>
<comment type="caution">
    <text evidence="3">The sequence shown here is derived from an EMBL/GenBank/DDBJ whole genome shotgun (WGS) entry which is preliminary data.</text>
</comment>
<feature type="transmembrane region" description="Helical" evidence="2">
    <location>
        <begin position="166"/>
        <end position="188"/>
    </location>
</feature>